<dbReference type="InterPro" id="IPR018716">
    <property type="entry name" value="DUF2240"/>
</dbReference>
<evidence type="ECO:0000313" key="2">
    <source>
        <dbReference type="Proteomes" id="UP000183894"/>
    </source>
</evidence>
<dbReference type="RefSeq" id="WP_074794518.1">
    <property type="nucleotide sequence ID" value="NZ_FOAD01000005.1"/>
</dbReference>
<evidence type="ECO:0000313" key="1">
    <source>
        <dbReference type="EMBL" id="SEL53011.1"/>
    </source>
</evidence>
<evidence type="ECO:0008006" key="3">
    <source>
        <dbReference type="Google" id="ProtNLM"/>
    </source>
</evidence>
<dbReference type="Pfam" id="PF09999">
    <property type="entry name" value="DUF2240"/>
    <property type="match status" value="1"/>
</dbReference>
<dbReference type="Proteomes" id="UP000183894">
    <property type="component" value="Unassembled WGS sequence"/>
</dbReference>
<organism evidence="1 2">
    <name type="scientific">Haloferax larsenii</name>
    <dbReference type="NCBI Taxonomy" id="302484"/>
    <lineage>
        <taxon>Archaea</taxon>
        <taxon>Methanobacteriati</taxon>
        <taxon>Methanobacteriota</taxon>
        <taxon>Stenosarchaea group</taxon>
        <taxon>Halobacteria</taxon>
        <taxon>Halobacteriales</taxon>
        <taxon>Haloferacaceae</taxon>
        <taxon>Haloferax</taxon>
    </lineage>
</organism>
<gene>
    <name evidence="1" type="ORF">SAMN04488691_105204</name>
</gene>
<dbReference type="EMBL" id="FOAD01000005">
    <property type="protein sequence ID" value="SEL53011.1"/>
    <property type="molecule type" value="Genomic_DNA"/>
</dbReference>
<dbReference type="AlphaFoldDB" id="A0A1H7QYB4"/>
<reference evidence="1 2" key="1">
    <citation type="submission" date="2016-10" db="EMBL/GenBank/DDBJ databases">
        <authorList>
            <person name="de Groot N.N."/>
        </authorList>
    </citation>
    <scope>NUCLEOTIDE SEQUENCE [LARGE SCALE GENOMIC DNA]</scope>
    <source>
        <strain evidence="1 2">CDM_5</strain>
    </source>
</reference>
<accession>A0A1H7QYB4</accession>
<dbReference type="OrthoDB" id="146786at2157"/>
<proteinExistence type="predicted"/>
<sequence>MSLDVTVAVPFRQHGSTRLGEGEFVVALSLDRDWFSPDQAKRLIDLAAGRGLVERDGAEIVATFDPADVQVPEEFEPDASVLREQSAFEQILDACVAAGIEKQAAVAGINERQSKLGVTAEAAAVLFARSNGVEVGDAAAKAKSGLAE</sequence>
<name>A0A1H7QYB4_HALLR</name>
<protein>
    <recommendedName>
        <fullName evidence="3">DUF2240 family protein</fullName>
    </recommendedName>
</protein>